<keyword evidence="3" id="KW-0720">Serine protease</keyword>
<dbReference type="InterPro" id="IPR043504">
    <property type="entry name" value="Peptidase_S1_PA_chymotrypsin"/>
</dbReference>
<dbReference type="Gene3D" id="2.40.10.10">
    <property type="entry name" value="Trypsin-like serine proteases"/>
    <property type="match status" value="1"/>
</dbReference>
<dbReference type="FunFam" id="2.40.10.10:FF:000003">
    <property type="entry name" value="Transmembrane serine protease 3"/>
    <property type="match status" value="1"/>
</dbReference>
<dbReference type="InterPro" id="IPR001314">
    <property type="entry name" value="Peptidase_S1A"/>
</dbReference>
<comment type="caution">
    <text evidence="6">The sequence shown here is derived from an EMBL/GenBank/DDBJ whole genome shotgun (WGS) entry which is preliminary data.</text>
</comment>
<evidence type="ECO:0000313" key="7">
    <source>
        <dbReference type="Proteomes" id="UP001159428"/>
    </source>
</evidence>
<dbReference type="SMART" id="SM00020">
    <property type="entry name" value="Tryp_SPc"/>
    <property type="match status" value="1"/>
</dbReference>
<dbReference type="GO" id="GO:0004252">
    <property type="term" value="F:serine-type endopeptidase activity"/>
    <property type="evidence" value="ECO:0007669"/>
    <property type="project" value="InterPro"/>
</dbReference>
<keyword evidence="4" id="KW-1015">Disulfide bond</keyword>
<evidence type="ECO:0000256" key="4">
    <source>
        <dbReference type="ARBA" id="ARBA00023157"/>
    </source>
</evidence>
<name>A0AAU9X224_9CNID</name>
<dbReference type="InterPro" id="IPR001254">
    <property type="entry name" value="Trypsin_dom"/>
</dbReference>
<dbReference type="PANTHER" id="PTHR24252">
    <property type="entry name" value="ACROSIN-RELATED"/>
    <property type="match status" value="1"/>
</dbReference>
<dbReference type="AlphaFoldDB" id="A0AAU9X224"/>
<keyword evidence="7" id="KW-1185">Reference proteome</keyword>
<evidence type="ECO:0000259" key="5">
    <source>
        <dbReference type="PROSITE" id="PS50240"/>
    </source>
</evidence>
<dbReference type="SUPFAM" id="SSF50494">
    <property type="entry name" value="Trypsin-like serine proteases"/>
    <property type="match status" value="1"/>
</dbReference>
<evidence type="ECO:0000256" key="1">
    <source>
        <dbReference type="ARBA" id="ARBA00022670"/>
    </source>
</evidence>
<sequence length="270" mass="29404">LLFILGQDCGRQFSDDATEISSKRIMGGQSCHVSRWPWQVALISDGEQVCGGSLITSDWIVTAAHCFDKDAIPTHWSVIAGERNLKVNGSLKRSLEISNIYLHPQYTSNAPTYEFPSDYDVAMVLLKQKLLLTSCTFPICLMPNDARFLPGTTCYVTGWGRLATNGPHPTMLQEAQVPLVSRELCNNPEIYNGLIHERALCAGSAEGGVGPCQFDSGGPLACQESGLWYLSGVVSWGVGCGEPNKLGVYSDMSVLMDWVKDMVATDASFI</sequence>
<dbReference type="PRINTS" id="PR00722">
    <property type="entry name" value="CHYMOTRYPSIN"/>
</dbReference>
<reference evidence="6 7" key="1">
    <citation type="submission" date="2022-05" db="EMBL/GenBank/DDBJ databases">
        <authorList>
            <consortium name="Genoscope - CEA"/>
            <person name="William W."/>
        </authorList>
    </citation>
    <scope>NUCLEOTIDE SEQUENCE [LARGE SCALE GENOMIC DNA]</scope>
</reference>
<feature type="non-terminal residue" evidence="6">
    <location>
        <position position="1"/>
    </location>
</feature>
<dbReference type="PROSITE" id="PS00134">
    <property type="entry name" value="TRYPSIN_HIS"/>
    <property type="match status" value="1"/>
</dbReference>
<dbReference type="GO" id="GO:0006508">
    <property type="term" value="P:proteolysis"/>
    <property type="evidence" value="ECO:0007669"/>
    <property type="project" value="UniProtKB-KW"/>
</dbReference>
<keyword evidence="2" id="KW-0378">Hydrolase</keyword>
<dbReference type="Proteomes" id="UP001159428">
    <property type="component" value="Unassembled WGS sequence"/>
</dbReference>
<accession>A0AAU9X224</accession>
<feature type="domain" description="Peptidase S1" evidence="5">
    <location>
        <begin position="25"/>
        <end position="264"/>
    </location>
</feature>
<dbReference type="PANTHER" id="PTHR24252:SF7">
    <property type="entry name" value="HYALIN"/>
    <property type="match status" value="1"/>
</dbReference>
<dbReference type="Pfam" id="PF00089">
    <property type="entry name" value="Trypsin"/>
    <property type="match status" value="1"/>
</dbReference>
<dbReference type="InterPro" id="IPR018114">
    <property type="entry name" value="TRYPSIN_HIS"/>
</dbReference>
<dbReference type="InterPro" id="IPR009003">
    <property type="entry name" value="Peptidase_S1_PA"/>
</dbReference>
<proteinExistence type="predicted"/>
<evidence type="ECO:0000313" key="6">
    <source>
        <dbReference type="EMBL" id="CAH3132966.1"/>
    </source>
</evidence>
<dbReference type="CDD" id="cd00190">
    <property type="entry name" value="Tryp_SPc"/>
    <property type="match status" value="1"/>
</dbReference>
<protein>
    <recommendedName>
        <fullName evidence="5">Peptidase S1 domain-containing protein</fullName>
    </recommendedName>
</protein>
<keyword evidence="1" id="KW-0645">Protease</keyword>
<dbReference type="EMBL" id="CALNXJ010000027">
    <property type="protein sequence ID" value="CAH3132966.1"/>
    <property type="molecule type" value="Genomic_DNA"/>
</dbReference>
<evidence type="ECO:0000256" key="3">
    <source>
        <dbReference type="ARBA" id="ARBA00022825"/>
    </source>
</evidence>
<dbReference type="PROSITE" id="PS50240">
    <property type="entry name" value="TRYPSIN_DOM"/>
    <property type="match status" value="1"/>
</dbReference>
<gene>
    <name evidence="6" type="ORF">PMEA_00015305</name>
</gene>
<evidence type="ECO:0000256" key="2">
    <source>
        <dbReference type="ARBA" id="ARBA00022801"/>
    </source>
</evidence>
<organism evidence="6 7">
    <name type="scientific">Pocillopora meandrina</name>
    <dbReference type="NCBI Taxonomy" id="46732"/>
    <lineage>
        <taxon>Eukaryota</taxon>
        <taxon>Metazoa</taxon>
        <taxon>Cnidaria</taxon>
        <taxon>Anthozoa</taxon>
        <taxon>Hexacorallia</taxon>
        <taxon>Scleractinia</taxon>
        <taxon>Astrocoeniina</taxon>
        <taxon>Pocilloporidae</taxon>
        <taxon>Pocillopora</taxon>
    </lineage>
</organism>